<name>A0ABX4E2L1_9PSED</name>
<sequence length="68" mass="7263">MDVNDNPPCLDERAAWKSIASRLAPTMGSRTDLPSGRLSGRLALAVAFDLAFDFLAPSRGRVEVLCSG</sequence>
<gene>
    <name evidence="1" type="ORF">PSUM_07515</name>
</gene>
<organism evidence="1 2">
    <name type="scientific">Pseudomonas umsongensis</name>
    <dbReference type="NCBI Taxonomy" id="198618"/>
    <lineage>
        <taxon>Bacteria</taxon>
        <taxon>Pseudomonadati</taxon>
        <taxon>Pseudomonadota</taxon>
        <taxon>Gammaproteobacteria</taxon>
        <taxon>Pseudomonadales</taxon>
        <taxon>Pseudomonadaceae</taxon>
        <taxon>Pseudomonas</taxon>
    </lineage>
</organism>
<proteinExistence type="predicted"/>
<dbReference type="Proteomes" id="UP000215455">
    <property type="component" value="Unassembled WGS sequence"/>
</dbReference>
<comment type="caution">
    <text evidence="1">The sequence shown here is derived from an EMBL/GenBank/DDBJ whole genome shotgun (WGS) entry which is preliminary data.</text>
</comment>
<keyword evidence="2" id="KW-1185">Reference proteome</keyword>
<evidence type="ECO:0000313" key="1">
    <source>
        <dbReference type="EMBL" id="OXR35703.1"/>
    </source>
</evidence>
<evidence type="ECO:0000313" key="2">
    <source>
        <dbReference type="Proteomes" id="UP000215455"/>
    </source>
</evidence>
<protein>
    <submittedName>
        <fullName evidence="1">Uncharacterized protein</fullName>
    </submittedName>
</protein>
<accession>A0ABX4E2L1</accession>
<reference evidence="1 2" key="1">
    <citation type="submission" date="2017-06" db="EMBL/GenBank/DDBJ databases">
        <authorList>
            <person name="Furmanczyk E.M."/>
        </authorList>
    </citation>
    <scope>NUCLEOTIDE SEQUENCE [LARGE SCALE GENOMIC DNA]</scope>
    <source>
        <strain evidence="1 2">DSM 16611</strain>
    </source>
</reference>
<dbReference type="EMBL" id="NIWU01000001">
    <property type="protein sequence ID" value="OXR35703.1"/>
    <property type="molecule type" value="Genomic_DNA"/>
</dbReference>